<dbReference type="InterPro" id="IPR029062">
    <property type="entry name" value="Class_I_gatase-like"/>
</dbReference>
<dbReference type="Gene3D" id="3.40.50.880">
    <property type="match status" value="1"/>
</dbReference>
<dbReference type="Pfam" id="PF12833">
    <property type="entry name" value="HTH_18"/>
    <property type="match status" value="1"/>
</dbReference>
<dbReference type="InterPro" id="IPR018060">
    <property type="entry name" value="HTH_AraC"/>
</dbReference>
<evidence type="ECO:0000256" key="1">
    <source>
        <dbReference type="ARBA" id="ARBA00023015"/>
    </source>
</evidence>
<dbReference type="Proteomes" id="UP000280008">
    <property type="component" value="Unassembled WGS sequence"/>
</dbReference>
<evidence type="ECO:0000313" key="4">
    <source>
        <dbReference type="EMBL" id="RKR76316.1"/>
    </source>
</evidence>
<reference evidence="4 5" key="1">
    <citation type="submission" date="2018-10" db="EMBL/GenBank/DDBJ databases">
        <title>Sequencing the genomes of 1000 actinobacteria strains.</title>
        <authorList>
            <person name="Klenk H.-P."/>
        </authorList>
    </citation>
    <scope>NUCLEOTIDE SEQUENCE [LARGE SCALE GENOMIC DNA]</scope>
    <source>
        <strain evidence="4 5">DSM 17894</strain>
    </source>
</reference>
<keyword evidence="5" id="KW-1185">Reference proteome</keyword>
<accession>A0A495IMC6</accession>
<keyword evidence="2" id="KW-0804">Transcription</keyword>
<name>A0A495IMC6_9MICO</name>
<dbReference type="PANTHER" id="PTHR43130">
    <property type="entry name" value="ARAC-FAMILY TRANSCRIPTIONAL REGULATOR"/>
    <property type="match status" value="1"/>
</dbReference>
<protein>
    <submittedName>
        <fullName evidence="4">Transcriptional regulator GlxA family with amidase domain</fullName>
    </submittedName>
</protein>
<dbReference type="PROSITE" id="PS01124">
    <property type="entry name" value="HTH_ARAC_FAMILY_2"/>
    <property type="match status" value="1"/>
</dbReference>
<dbReference type="SMART" id="SM00342">
    <property type="entry name" value="HTH_ARAC"/>
    <property type="match status" value="1"/>
</dbReference>
<dbReference type="AlphaFoldDB" id="A0A495IMC6"/>
<evidence type="ECO:0000256" key="2">
    <source>
        <dbReference type="ARBA" id="ARBA00023163"/>
    </source>
</evidence>
<dbReference type="Gene3D" id="1.10.10.60">
    <property type="entry name" value="Homeodomain-like"/>
    <property type="match status" value="1"/>
</dbReference>
<sequence>MGRAGTVGGVSTHKKIALLVFNGVKMLDFTGPAEVFAESNMFGGDYELFYVSPAGDAVTTSIGIEVGAHLSAFTDDRFDTVVLPGSELAPPVFMTPAVLAAAESLIARSSRIASICSGAFIPASLGLLDGRRATTHWKFVDDLAKRYPAVDVEPDAIFVKDGNLYSSAGVAAGIDLALALVEEDFGADVARNSAQGLLVYMQRAGGQSQFSAPLTVPSPTSLVVRTAVDLIKEDPAGTHTIDNLARRVSVSPRHLTRLFREEMDITPAEYVAMLRLDIAKAMLDGGHSIAHTAEAAGYRNAESLRRAFLARLGISPSGYQRRFLSTQVGNQVSTEPEVATA</sequence>
<dbReference type="SUPFAM" id="SSF46689">
    <property type="entry name" value="Homeodomain-like"/>
    <property type="match status" value="2"/>
</dbReference>
<dbReference type="Pfam" id="PF01965">
    <property type="entry name" value="DJ-1_PfpI"/>
    <property type="match status" value="1"/>
</dbReference>
<dbReference type="EMBL" id="RBKS01000001">
    <property type="protein sequence ID" value="RKR76316.1"/>
    <property type="molecule type" value="Genomic_DNA"/>
</dbReference>
<organism evidence="4 5">
    <name type="scientific">Frondihabitans australicus</name>
    <dbReference type="NCBI Taxonomy" id="386892"/>
    <lineage>
        <taxon>Bacteria</taxon>
        <taxon>Bacillati</taxon>
        <taxon>Actinomycetota</taxon>
        <taxon>Actinomycetes</taxon>
        <taxon>Micrococcales</taxon>
        <taxon>Microbacteriaceae</taxon>
        <taxon>Frondihabitans</taxon>
    </lineage>
</organism>
<dbReference type="OrthoDB" id="3992151at2"/>
<keyword evidence="1" id="KW-0805">Transcription regulation</keyword>
<dbReference type="InterPro" id="IPR052158">
    <property type="entry name" value="INH-QAR"/>
</dbReference>
<feature type="domain" description="HTH araC/xylS-type" evidence="3">
    <location>
        <begin position="225"/>
        <end position="322"/>
    </location>
</feature>
<dbReference type="RefSeq" id="WP_121371304.1">
    <property type="nucleotide sequence ID" value="NZ_RBKS01000001.1"/>
</dbReference>
<dbReference type="PANTHER" id="PTHR43130:SF3">
    <property type="entry name" value="HTH-TYPE TRANSCRIPTIONAL REGULATOR RV1931C"/>
    <property type="match status" value="1"/>
</dbReference>
<gene>
    <name evidence="4" type="ORF">C8E83_3485</name>
</gene>
<evidence type="ECO:0000313" key="5">
    <source>
        <dbReference type="Proteomes" id="UP000280008"/>
    </source>
</evidence>
<proteinExistence type="predicted"/>
<dbReference type="GO" id="GO:0003700">
    <property type="term" value="F:DNA-binding transcription factor activity"/>
    <property type="evidence" value="ECO:0007669"/>
    <property type="project" value="InterPro"/>
</dbReference>
<dbReference type="InterPro" id="IPR002818">
    <property type="entry name" value="DJ-1/PfpI"/>
</dbReference>
<evidence type="ECO:0000259" key="3">
    <source>
        <dbReference type="PROSITE" id="PS01124"/>
    </source>
</evidence>
<dbReference type="SUPFAM" id="SSF52317">
    <property type="entry name" value="Class I glutamine amidotransferase-like"/>
    <property type="match status" value="1"/>
</dbReference>
<dbReference type="CDD" id="cd03137">
    <property type="entry name" value="GATase1_AraC_1"/>
    <property type="match status" value="1"/>
</dbReference>
<dbReference type="GO" id="GO:0043565">
    <property type="term" value="F:sequence-specific DNA binding"/>
    <property type="evidence" value="ECO:0007669"/>
    <property type="project" value="InterPro"/>
</dbReference>
<comment type="caution">
    <text evidence="4">The sequence shown here is derived from an EMBL/GenBank/DDBJ whole genome shotgun (WGS) entry which is preliminary data.</text>
</comment>
<dbReference type="InterPro" id="IPR009057">
    <property type="entry name" value="Homeodomain-like_sf"/>
</dbReference>